<keyword evidence="3" id="KW-1015">Disulfide bond</keyword>
<dbReference type="Gene3D" id="3.40.30.10">
    <property type="entry name" value="Glutaredoxin"/>
    <property type="match status" value="1"/>
</dbReference>
<dbReference type="PANTHER" id="PTHR42852">
    <property type="entry name" value="THIOL:DISULFIDE INTERCHANGE PROTEIN DSBE"/>
    <property type="match status" value="1"/>
</dbReference>
<name>A0ABR4WEJ3_9GAMM</name>
<dbReference type="Proteomes" id="UP000029443">
    <property type="component" value="Unassembled WGS sequence"/>
</dbReference>
<keyword evidence="4" id="KW-0676">Redox-active center</keyword>
<feature type="transmembrane region" description="Helical" evidence="5">
    <location>
        <begin position="80"/>
        <end position="97"/>
    </location>
</feature>
<comment type="caution">
    <text evidence="7">The sequence shown here is derived from an EMBL/GenBank/DDBJ whole genome shotgun (WGS) entry which is preliminary data.</text>
</comment>
<feature type="domain" description="Thioredoxin" evidence="6">
    <location>
        <begin position="128"/>
        <end position="265"/>
    </location>
</feature>
<evidence type="ECO:0000313" key="7">
    <source>
        <dbReference type="EMBL" id="KGD61868.1"/>
    </source>
</evidence>
<dbReference type="Pfam" id="PF01790">
    <property type="entry name" value="LGT"/>
    <property type="match status" value="1"/>
</dbReference>
<proteinExistence type="predicted"/>
<keyword evidence="5" id="KW-1133">Transmembrane helix</keyword>
<dbReference type="PROSITE" id="PS51352">
    <property type="entry name" value="THIOREDOXIN_2"/>
    <property type="match status" value="1"/>
</dbReference>
<keyword evidence="5" id="KW-0472">Membrane</keyword>
<dbReference type="RefSeq" id="WP_035245826.1">
    <property type="nucleotide sequence ID" value="NZ_ARXU01000003.1"/>
</dbReference>
<evidence type="ECO:0000256" key="1">
    <source>
        <dbReference type="ARBA" id="ARBA00004196"/>
    </source>
</evidence>
<dbReference type="InterPro" id="IPR050553">
    <property type="entry name" value="Thioredoxin_ResA/DsbE_sf"/>
</dbReference>
<keyword evidence="5" id="KW-0812">Transmembrane</keyword>
<reference evidence="7 8" key="1">
    <citation type="submission" date="2012-09" db="EMBL/GenBank/DDBJ databases">
        <title>Genome Sequence of alkane-degrading Bacterium Alcanivorax jadensis T9.</title>
        <authorList>
            <person name="Lai Q."/>
            <person name="Shao Z."/>
        </authorList>
    </citation>
    <scope>NUCLEOTIDE SEQUENCE [LARGE SCALE GENOMIC DNA]</scope>
    <source>
        <strain evidence="7 8">T9</strain>
    </source>
</reference>
<evidence type="ECO:0000259" key="6">
    <source>
        <dbReference type="PROSITE" id="PS51352"/>
    </source>
</evidence>
<evidence type="ECO:0000256" key="4">
    <source>
        <dbReference type="ARBA" id="ARBA00023284"/>
    </source>
</evidence>
<dbReference type="SUPFAM" id="SSF52833">
    <property type="entry name" value="Thioredoxin-like"/>
    <property type="match status" value="1"/>
</dbReference>
<organism evidence="7 8">
    <name type="scientific">Alcanivorax jadensis T9</name>
    <dbReference type="NCBI Taxonomy" id="1177181"/>
    <lineage>
        <taxon>Bacteria</taxon>
        <taxon>Pseudomonadati</taxon>
        <taxon>Pseudomonadota</taxon>
        <taxon>Gammaproteobacteria</taxon>
        <taxon>Oceanospirillales</taxon>
        <taxon>Alcanivoracaceae</taxon>
        <taxon>Alcanivorax</taxon>
    </lineage>
</organism>
<accession>A0ABR4WEJ3</accession>
<dbReference type="InterPro" id="IPR013740">
    <property type="entry name" value="Redoxin"/>
</dbReference>
<keyword evidence="2" id="KW-0201">Cytochrome c-type biogenesis</keyword>
<dbReference type="InterPro" id="IPR013766">
    <property type="entry name" value="Thioredoxin_domain"/>
</dbReference>
<keyword evidence="8" id="KW-1185">Reference proteome</keyword>
<protein>
    <recommendedName>
        <fullName evidence="6">Thioredoxin domain-containing protein</fullName>
    </recommendedName>
</protein>
<dbReference type="Pfam" id="PF08534">
    <property type="entry name" value="Redoxin"/>
    <property type="match status" value="1"/>
</dbReference>
<evidence type="ECO:0000256" key="2">
    <source>
        <dbReference type="ARBA" id="ARBA00022748"/>
    </source>
</evidence>
<feature type="transmembrane region" description="Helical" evidence="5">
    <location>
        <begin position="104"/>
        <end position="124"/>
    </location>
</feature>
<evidence type="ECO:0000313" key="8">
    <source>
        <dbReference type="Proteomes" id="UP000029443"/>
    </source>
</evidence>
<evidence type="ECO:0000256" key="3">
    <source>
        <dbReference type="ARBA" id="ARBA00023157"/>
    </source>
</evidence>
<dbReference type="CDD" id="cd02966">
    <property type="entry name" value="TlpA_like_family"/>
    <property type="match status" value="1"/>
</dbReference>
<sequence length="269" mass="29207">MDAILIGPLALPAGTVVALITFSAAVLASLWWQWRGKPVEKWLWLITLSALAGARLAFVLRYPEQYSGLLAMLDIRDGGWWWPGALAALPVAILSLWRRPALRLALLSSAAVALMALAISLATLRAMTPEPVPMPDITLENLQGTPIPLTQVAQGPTLINLWATWCPPCRREMPVLASAQSRYPNVRFVLANQGETASAVRDYLIQADLHFDLPLLDPSMALGQHAGNGGLPLTLLLDGDGNELARHFGPLSRASLHHLLTTHLDDPRP</sequence>
<dbReference type="EMBL" id="ARXU01000003">
    <property type="protein sequence ID" value="KGD61868.1"/>
    <property type="molecule type" value="Genomic_DNA"/>
</dbReference>
<comment type="subcellular location">
    <subcellularLocation>
        <location evidence="1">Cell envelope</location>
    </subcellularLocation>
</comment>
<dbReference type="PANTHER" id="PTHR42852:SF6">
    <property type="entry name" value="THIOL:DISULFIDE INTERCHANGE PROTEIN DSBE"/>
    <property type="match status" value="1"/>
</dbReference>
<dbReference type="InterPro" id="IPR017937">
    <property type="entry name" value="Thioredoxin_CS"/>
</dbReference>
<evidence type="ECO:0000256" key="5">
    <source>
        <dbReference type="SAM" id="Phobius"/>
    </source>
</evidence>
<dbReference type="InterPro" id="IPR001640">
    <property type="entry name" value="Lgt"/>
</dbReference>
<dbReference type="PROSITE" id="PS00194">
    <property type="entry name" value="THIOREDOXIN_1"/>
    <property type="match status" value="1"/>
</dbReference>
<dbReference type="InterPro" id="IPR036249">
    <property type="entry name" value="Thioredoxin-like_sf"/>
</dbReference>
<feature type="transmembrane region" description="Helical" evidence="5">
    <location>
        <begin position="42"/>
        <end position="60"/>
    </location>
</feature>
<feature type="transmembrane region" description="Helical" evidence="5">
    <location>
        <begin position="6"/>
        <end position="30"/>
    </location>
</feature>
<gene>
    <name evidence="7" type="ORF">T9A_01077</name>
</gene>